<keyword evidence="2" id="KW-1185">Reference proteome</keyword>
<proteinExistence type="predicted"/>
<sequence length="177" mass="20556">MNRYAKLVLSTQRSRTIKAVWQRAYKMHITLIAIQIQSCTCDETIKIYDSDILMSKISKSINSYCQFLCESYYTFIKIKKQWLSHGWNNCSWMRLSRAEIDMFNFLYGNHRGHFFSDKILILTIIEALIKNSSVLNLPAQRKIDIPNCRTLYKTNDLTKGISNYGGMVNSDCGSVQL</sequence>
<gene>
    <name evidence="1" type="ORF">BDA99DRAFT_542974</name>
</gene>
<reference evidence="1" key="1">
    <citation type="journal article" date="2022" name="IScience">
        <title>Evolution of zygomycete secretomes and the origins of terrestrial fungal ecologies.</title>
        <authorList>
            <person name="Chang Y."/>
            <person name="Wang Y."/>
            <person name="Mondo S."/>
            <person name="Ahrendt S."/>
            <person name="Andreopoulos W."/>
            <person name="Barry K."/>
            <person name="Beard J."/>
            <person name="Benny G.L."/>
            <person name="Blankenship S."/>
            <person name="Bonito G."/>
            <person name="Cuomo C."/>
            <person name="Desiro A."/>
            <person name="Gervers K.A."/>
            <person name="Hundley H."/>
            <person name="Kuo A."/>
            <person name="LaButti K."/>
            <person name="Lang B.F."/>
            <person name="Lipzen A."/>
            <person name="O'Donnell K."/>
            <person name="Pangilinan J."/>
            <person name="Reynolds N."/>
            <person name="Sandor L."/>
            <person name="Smith M.E."/>
            <person name="Tsang A."/>
            <person name="Grigoriev I.V."/>
            <person name="Stajich J.E."/>
            <person name="Spatafora J.W."/>
        </authorList>
    </citation>
    <scope>NUCLEOTIDE SEQUENCE</scope>
    <source>
        <strain evidence="1">RSA 2281</strain>
    </source>
</reference>
<dbReference type="EMBL" id="JAIXMP010000043">
    <property type="protein sequence ID" value="KAI9247125.1"/>
    <property type="molecule type" value="Genomic_DNA"/>
</dbReference>
<organism evidence="1 2">
    <name type="scientific">Phascolomyces articulosus</name>
    <dbReference type="NCBI Taxonomy" id="60185"/>
    <lineage>
        <taxon>Eukaryota</taxon>
        <taxon>Fungi</taxon>
        <taxon>Fungi incertae sedis</taxon>
        <taxon>Mucoromycota</taxon>
        <taxon>Mucoromycotina</taxon>
        <taxon>Mucoromycetes</taxon>
        <taxon>Mucorales</taxon>
        <taxon>Lichtheimiaceae</taxon>
        <taxon>Phascolomyces</taxon>
    </lineage>
</organism>
<accession>A0AAD5JYU0</accession>
<protein>
    <submittedName>
        <fullName evidence="1">Uncharacterized protein</fullName>
    </submittedName>
</protein>
<dbReference type="Proteomes" id="UP001209540">
    <property type="component" value="Unassembled WGS sequence"/>
</dbReference>
<comment type="caution">
    <text evidence="1">The sequence shown here is derived from an EMBL/GenBank/DDBJ whole genome shotgun (WGS) entry which is preliminary data.</text>
</comment>
<evidence type="ECO:0000313" key="1">
    <source>
        <dbReference type="EMBL" id="KAI9247125.1"/>
    </source>
</evidence>
<reference evidence="1" key="2">
    <citation type="submission" date="2023-02" db="EMBL/GenBank/DDBJ databases">
        <authorList>
            <consortium name="DOE Joint Genome Institute"/>
            <person name="Mondo S.J."/>
            <person name="Chang Y."/>
            <person name="Wang Y."/>
            <person name="Ahrendt S."/>
            <person name="Andreopoulos W."/>
            <person name="Barry K."/>
            <person name="Beard J."/>
            <person name="Benny G.L."/>
            <person name="Blankenship S."/>
            <person name="Bonito G."/>
            <person name="Cuomo C."/>
            <person name="Desiro A."/>
            <person name="Gervers K.A."/>
            <person name="Hundley H."/>
            <person name="Kuo A."/>
            <person name="LaButti K."/>
            <person name="Lang B.F."/>
            <person name="Lipzen A."/>
            <person name="O'Donnell K."/>
            <person name="Pangilinan J."/>
            <person name="Reynolds N."/>
            <person name="Sandor L."/>
            <person name="Smith M.W."/>
            <person name="Tsang A."/>
            <person name="Grigoriev I.V."/>
            <person name="Stajich J.E."/>
            <person name="Spatafora J.W."/>
        </authorList>
    </citation>
    <scope>NUCLEOTIDE SEQUENCE</scope>
    <source>
        <strain evidence="1">RSA 2281</strain>
    </source>
</reference>
<dbReference type="AlphaFoldDB" id="A0AAD5JYU0"/>
<evidence type="ECO:0000313" key="2">
    <source>
        <dbReference type="Proteomes" id="UP001209540"/>
    </source>
</evidence>
<name>A0AAD5JYU0_9FUNG</name>